<name>A0A820P3R8_9BILA</name>
<gene>
    <name evidence="3" type="ORF">FNK824_LOCUS43857</name>
</gene>
<evidence type="ECO:0000313" key="4">
    <source>
        <dbReference type="Proteomes" id="UP000663874"/>
    </source>
</evidence>
<dbReference type="Proteomes" id="UP000663874">
    <property type="component" value="Unassembled WGS sequence"/>
</dbReference>
<dbReference type="InterPro" id="IPR001373">
    <property type="entry name" value="Cullin_N"/>
</dbReference>
<feature type="non-terminal residue" evidence="3">
    <location>
        <position position="80"/>
    </location>
</feature>
<feature type="non-terminal residue" evidence="3">
    <location>
        <position position="1"/>
    </location>
</feature>
<organism evidence="3 4">
    <name type="scientific">Rotaria sordida</name>
    <dbReference type="NCBI Taxonomy" id="392033"/>
    <lineage>
        <taxon>Eukaryota</taxon>
        <taxon>Metazoa</taxon>
        <taxon>Spiralia</taxon>
        <taxon>Gnathifera</taxon>
        <taxon>Rotifera</taxon>
        <taxon>Eurotatoria</taxon>
        <taxon>Bdelloidea</taxon>
        <taxon>Philodinida</taxon>
        <taxon>Philodinidae</taxon>
        <taxon>Rotaria</taxon>
    </lineage>
</organism>
<dbReference type="AlphaFoldDB" id="A0A820P3R8"/>
<proteinExistence type="inferred from homology"/>
<dbReference type="SUPFAM" id="SSF74788">
    <property type="entry name" value="Cullin repeat-like"/>
    <property type="match status" value="1"/>
</dbReference>
<feature type="domain" description="Cullin N-terminal" evidence="2">
    <location>
        <begin position="2"/>
        <end position="67"/>
    </location>
</feature>
<evidence type="ECO:0000313" key="3">
    <source>
        <dbReference type="EMBL" id="CAF4397795.1"/>
    </source>
</evidence>
<evidence type="ECO:0000259" key="2">
    <source>
        <dbReference type="Pfam" id="PF00888"/>
    </source>
</evidence>
<sequence length="80" mass="9085">VAQRRDEEVNRVESYLDPSTLPALIKKVEEVLIRDQFEAIYTEAKALLHDEKHSDLALLFKLVSPVPNATVEGKKIVEDL</sequence>
<dbReference type="Pfam" id="PF00888">
    <property type="entry name" value="Cullin"/>
    <property type="match status" value="1"/>
</dbReference>
<dbReference type="Gene3D" id="1.20.1310.10">
    <property type="entry name" value="Cullin Repeats"/>
    <property type="match status" value="1"/>
</dbReference>
<evidence type="ECO:0000256" key="1">
    <source>
        <dbReference type="ARBA" id="ARBA00006019"/>
    </source>
</evidence>
<reference evidence="3" key="1">
    <citation type="submission" date="2021-02" db="EMBL/GenBank/DDBJ databases">
        <authorList>
            <person name="Nowell W R."/>
        </authorList>
    </citation>
    <scope>NUCLEOTIDE SEQUENCE</scope>
</reference>
<dbReference type="GO" id="GO:0031625">
    <property type="term" value="F:ubiquitin protein ligase binding"/>
    <property type="evidence" value="ECO:0007669"/>
    <property type="project" value="InterPro"/>
</dbReference>
<dbReference type="EMBL" id="CAJOBE010064775">
    <property type="protein sequence ID" value="CAF4397795.1"/>
    <property type="molecule type" value="Genomic_DNA"/>
</dbReference>
<comment type="caution">
    <text evidence="3">The sequence shown here is derived from an EMBL/GenBank/DDBJ whole genome shotgun (WGS) entry which is preliminary data.</text>
</comment>
<protein>
    <recommendedName>
        <fullName evidence="2">Cullin N-terminal domain-containing protein</fullName>
    </recommendedName>
</protein>
<comment type="similarity">
    <text evidence="1">Belongs to the cullin family.</text>
</comment>
<dbReference type="InterPro" id="IPR016159">
    <property type="entry name" value="Cullin_repeat-like_dom_sf"/>
</dbReference>
<dbReference type="GO" id="GO:0006511">
    <property type="term" value="P:ubiquitin-dependent protein catabolic process"/>
    <property type="evidence" value="ECO:0007669"/>
    <property type="project" value="InterPro"/>
</dbReference>
<accession>A0A820P3R8</accession>